<accession>A0A9W6K941</accession>
<sequence length="338" mass="37657">MNTFSLGRSRLVVGFSALLGFANTALADDAPIVIKFSHVVAENTPKGEGALLFKKFAEERLPGKVKVEIYPNSSLYGDADELQALRDNKLQILAPSLAKFGEYNKQLQIFDLPFLFDDLEAVNRFQQRAKGRQLLSGMQKSNITGLAYWHNGMKQLSAIKPLNNPADAEGLAFRIQPSPIIESQFTALGATPVKLPFAATLQALKDGQVQGTENTWSNIYSQQYAQVQPYIMETNHGVLDYMLVTNTQFWYAIPHATRTELEDIIEKVTFLVNNAAEAQNVLARQQLTQGKTHVITLTDQERSSWRAAMQPVWKEYEAVIGADLIKAAQQVNRKNAAK</sequence>
<comment type="caution">
    <text evidence="5">The sequence shown here is derived from an EMBL/GenBank/DDBJ whole genome shotgun (WGS) entry which is preliminary data.</text>
</comment>
<dbReference type="PANTHER" id="PTHR33376:SF7">
    <property type="entry name" value="C4-DICARBOXYLATE-BINDING PROTEIN DCTB"/>
    <property type="match status" value="1"/>
</dbReference>
<dbReference type="NCBIfam" id="TIGR00787">
    <property type="entry name" value="dctP"/>
    <property type="match status" value="1"/>
</dbReference>
<dbReference type="InterPro" id="IPR038404">
    <property type="entry name" value="TRAP_DctP_sf"/>
</dbReference>
<dbReference type="GO" id="GO:0055085">
    <property type="term" value="P:transmembrane transport"/>
    <property type="evidence" value="ECO:0007669"/>
    <property type="project" value="InterPro"/>
</dbReference>
<reference evidence="5" key="2">
    <citation type="submission" date="2023-01" db="EMBL/GenBank/DDBJ databases">
        <authorList>
            <person name="Sun Q."/>
            <person name="Evtushenko L."/>
        </authorList>
    </citation>
    <scope>NUCLEOTIDE SEQUENCE</scope>
    <source>
        <strain evidence="5">VKM B-2935</strain>
    </source>
</reference>
<dbReference type="AlphaFoldDB" id="A0A9W6K941"/>
<dbReference type="NCBIfam" id="NF037995">
    <property type="entry name" value="TRAP_S1"/>
    <property type="match status" value="1"/>
</dbReference>
<dbReference type="GO" id="GO:0030288">
    <property type="term" value="C:outer membrane-bounded periplasmic space"/>
    <property type="evidence" value="ECO:0007669"/>
    <property type="project" value="InterPro"/>
</dbReference>
<proteinExistence type="inferred from homology"/>
<dbReference type="PANTHER" id="PTHR33376">
    <property type="match status" value="1"/>
</dbReference>
<keyword evidence="6" id="KW-1185">Reference proteome</keyword>
<evidence type="ECO:0000313" key="5">
    <source>
        <dbReference type="EMBL" id="GLK90531.1"/>
    </source>
</evidence>
<feature type="signal peptide" evidence="4">
    <location>
        <begin position="1"/>
        <end position="27"/>
    </location>
</feature>
<feature type="chain" id="PRO_5040740306" evidence="4">
    <location>
        <begin position="28"/>
        <end position="338"/>
    </location>
</feature>
<name>A0A9W6K941_9PSED</name>
<reference evidence="5" key="1">
    <citation type="journal article" date="2014" name="Int. J. Syst. Evol. Microbiol.">
        <title>Complete genome sequence of Corynebacterium casei LMG S-19264T (=DSM 44701T), isolated from a smear-ripened cheese.</title>
        <authorList>
            <consortium name="US DOE Joint Genome Institute (JGI-PGF)"/>
            <person name="Walter F."/>
            <person name="Albersmeier A."/>
            <person name="Kalinowski J."/>
            <person name="Ruckert C."/>
        </authorList>
    </citation>
    <scope>NUCLEOTIDE SEQUENCE</scope>
    <source>
        <strain evidence="5">VKM B-2935</strain>
    </source>
</reference>
<dbReference type="Pfam" id="PF03480">
    <property type="entry name" value="DctP"/>
    <property type="match status" value="1"/>
</dbReference>
<dbReference type="InterPro" id="IPR018389">
    <property type="entry name" value="DctP_fam"/>
</dbReference>
<evidence type="ECO:0000256" key="4">
    <source>
        <dbReference type="SAM" id="SignalP"/>
    </source>
</evidence>
<dbReference type="PIRSF" id="PIRSF006470">
    <property type="entry name" value="DctB"/>
    <property type="match status" value="1"/>
</dbReference>
<protein>
    <submittedName>
        <fullName evidence="5">C4-dicarboxylate-binding protein</fullName>
    </submittedName>
</protein>
<dbReference type="InterPro" id="IPR004682">
    <property type="entry name" value="TRAP_DctP"/>
</dbReference>
<evidence type="ECO:0000256" key="2">
    <source>
        <dbReference type="ARBA" id="ARBA00022448"/>
    </source>
</evidence>
<evidence type="ECO:0000256" key="3">
    <source>
        <dbReference type="ARBA" id="ARBA00022729"/>
    </source>
</evidence>
<keyword evidence="3 4" id="KW-0732">Signal</keyword>
<dbReference type="Gene3D" id="3.40.190.170">
    <property type="entry name" value="Bacterial extracellular solute-binding protein, family 7"/>
    <property type="match status" value="1"/>
</dbReference>
<evidence type="ECO:0000256" key="1">
    <source>
        <dbReference type="ARBA" id="ARBA00009023"/>
    </source>
</evidence>
<comment type="similarity">
    <text evidence="1">Belongs to the bacterial solute-binding protein 7 family.</text>
</comment>
<gene>
    <name evidence="5" type="ORF">GCM10017655_35950</name>
</gene>
<organism evidence="5 6">
    <name type="scientific">Pseudomonas turukhanskensis</name>
    <dbReference type="NCBI Taxonomy" id="1806536"/>
    <lineage>
        <taxon>Bacteria</taxon>
        <taxon>Pseudomonadati</taxon>
        <taxon>Pseudomonadota</taxon>
        <taxon>Gammaproteobacteria</taxon>
        <taxon>Pseudomonadales</taxon>
        <taxon>Pseudomonadaceae</taxon>
        <taxon>Pseudomonas</taxon>
    </lineage>
</organism>
<dbReference type="EMBL" id="BSFN01000011">
    <property type="protein sequence ID" value="GLK90531.1"/>
    <property type="molecule type" value="Genomic_DNA"/>
</dbReference>
<dbReference type="Proteomes" id="UP001143328">
    <property type="component" value="Unassembled WGS sequence"/>
</dbReference>
<dbReference type="GO" id="GO:0015740">
    <property type="term" value="P:C4-dicarboxylate transport"/>
    <property type="evidence" value="ECO:0007669"/>
    <property type="project" value="TreeGrafter"/>
</dbReference>
<dbReference type="RefSeq" id="WP_271196717.1">
    <property type="nucleotide sequence ID" value="NZ_BSFN01000011.1"/>
</dbReference>
<evidence type="ECO:0000313" key="6">
    <source>
        <dbReference type="Proteomes" id="UP001143328"/>
    </source>
</evidence>
<keyword evidence="2" id="KW-0813">Transport</keyword>